<dbReference type="EMBL" id="CP006939">
    <property type="protein sequence ID" value="AHC16698.1"/>
    <property type="molecule type" value="Genomic_DNA"/>
</dbReference>
<protein>
    <submittedName>
        <fullName evidence="1">Uncharacterized protein</fullName>
    </submittedName>
</protein>
<sequence length="307" mass="34878">MLAVNPTEGYACLVTVTLTNENIRMEIEKPGTGYLSPRFDQTMKITRLFFRNIRMSSSEYPDGGDLKTAGRGFFSEFSIDKPPGFSETPLGGWFHKIGVGTVKKEFSEYSPFRNAETQFYPFTWQHDGQSIRSSYESSVLNGYAHRLEKRLSLHGDGFEILTSLSNTGEKELTTSEYNHNFAACNGRSVGPGYRLEFDFPLNTGQFIEYVDPDGIVRFGENVVTFDPGNTVPFFFTNLCPSEGMPAGWTLRCSKEKISIREEGDFTVSKVNLWGWKHVISPELFFQIELKPGESRDWRRRYVFSAGD</sequence>
<reference evidence="1 2" key="1">
    <citation type="journal article" date="2015" name="Stand. Genomic Sci.">
        <title>Complete genome sequence and description of Salinispira pacifica gen. nov., sp. nov., a novel spirochaete isolated form a hypersaline microbial mat.</title>
        <authorList>
            <person name="Ben Hania W."/>
            <person name="Joseph M."/>
            <person name="Schumann P."/>
            <person name="Bunk B."/>
            <person name="Fiebig A."/>
            <person name="Sproer C."/>
            <person name="Klenk H.P."/>
            <person name="Fardeau M.L."/>
            <person name="Spring S."/>
        </authorList>
    </citation>
    <scope>NUCLEOTIDE SEQUENCE [LARGE SCALE GENOMIC DNA]</scope>
    <source>
        <strain evidence="1 2">L21-RPul-D2</strain>
    </source>
</reference>
<dbReference type="Proteomes" id="UP000018680">
    <property type="component" value="Chromosome"/>
</dbReference>
<dbReference type="PATRIC" id="fig|1307761.3.peg.3349"/>
<keyword evidence="2" id="KW-1185">Reference proteome</keyword>
<name>V5WM27_9SPIO</name>
<gene>
    <name evidence="1" type="ORF">L21SP2_3360</name>
</gene>
<evidence type="ECO:0000313" key="1">
    <source>
        <dbReference type="EMBL" id="AHC16698.1"/>
    </source>
</evidence>
<dbReference type="AlphaFoldDB" id="V5WM27"/>
<organism evidence="1 2">
    <name type="scientific">Salinispira pacifica</name>
    <dbReference type="NCBI Taxonomy" id="1307761"/>
    <lineage>
        <taxon>Bacteria</taxon>
        <taxon>Pseudomonadati</taxon>
        <taxon>Spirochaetota</taxon>
        <taxon>Spirochaetia</taxon>
        <taxon>Spirochaetales</taxon>
        <taxon>Spirochaetaceae</taxon>
        <taxon>Salinispira</taxon>
    </lineage>
</organism>
<proteinExistence type="predicted"/>
<dbReference type="STRING" id="1307761.L21SP2_3360"/>
<dbReference type="HOGENOM" id="CLU_064408_0_0_12"/>
<evidence type="ECO:0000313" key="2">
    <source>
        <dbReference type="Proteomes" id="UP000018680"/>
    </source>
</evidence>
<dbReference type="KEGG" id="slr:L21SP2_3360"/>
<accession>V5WM27</accession>
<dbReference type="eggNOG" id="COG2017">
    <property type="taxonomic scope" value="Bacteria"/>
</dbReference>